<dbReference type="Proteomes" id="UP001341281">
    <property type="component" value="Chromosome 07"/>
</dbReference>
<keyword evidence="3" id="KW-1185">Reference proteome</keyword>
<organism evidence="2 3">
    <name type="scientific">Paspalum notatum var. saurae</name>
    <dbReference type="NCBI Taxonomy" id="547442"/>
    <lineage>
        <taxon>Eukaryota</taxon>
        <taxon>Viridiplantae</taxon>
        <taxon>Streptophyta</taxon>
        <taxon>Embryophyta</taxon>
        <taxon>Tracheophyta</taxon>
        <taxon>Spermatophyta</taxon>
        <taxon>Magnoliopsida</taxon>
        <taxon>Liliopsida</taxon>
        <taxon>Poales</taxon>
        <taxon>Poaceae</taxon>
        <taxon>PACMAD clade</taxon>
        <taxon>Panicoideae</taxon>
        <taxon>Andropogonodae</taxon>
        <taxon>Paspaleae</taxon>
        <taxon>Paspalinae</taxon>
        <taxon>Paspalum</taxon>
    </lineage>
</organism>
<dbReference type="PANTHER" id="PTHR34778">
    <property type="entry name" value="OS02G0580700 PROTEIN"/>
    <property type="match status" value="1"/>
</dbReference>
<gene>
    <name evidence="2" type="ORF">U9M48_032836</name>
</gene>
<proteinExistence type="predicted"/>
<dbReference type="PANTHER" id="PTHR34778:SF2">
    <property type="entry name" value="OS02G0580700 PROTEIN"/>
    <property type="match status" value="1"/>
</dbReference>
<sequence>MADSRPSPPAPPGPRLPEMKMTEAVTRACAEVMLSVAREAAARILAAERRAAVLEGATAAARDDAVAALLRLKAISDAKIKEAKLQSWAHVNKIQELEMQLCSAQNTISSLEGELKRAHMESNQIRTLSKDNRNCLSTAQKTDGSDMSSYRSKILVRDRSKSPPSSETNCVRRNRMEDENVGKMKNLHSCNNDLASLGITCKESEFYCSRGTKHAHAPEQHSQSVEAPLGRSAGKADQVKSLLIRGKKGIAKKSCSLEAEVRQIANLTYCKRRRSKRSGSTYKHAVNTVQRKIESEAPNASDGNGCMLLLQALEHDLSPMKIFYRQGVNHSAGLMDGLHMARKETSNSCSANSGVRNTFQAKGIQMRKRKRPKNVLQYGGFCSRGALKSSRNPLKEINNNVLSSTKLSSVMVDSHLDDAWGTGVARHPLGKHDTEAMMDLTDPMQSLIDSDNRFLQTIEPVTNETGDEGATEKHSIHLDISSSVKDANPDVINMPVDLSECRTQDDNKSDKDDHICNLDLHKLDTVVSSSTNEENVMISSGTCNQTAGIRCIKYTFNRRKRKSEHIDNNADDSVPEKRIHLIGPVIPESQTPMVLTESPQSKKQLLEIACQLISLSEK</sequence>
<name>A0AAQ3U5X1_PASNO</name>
<evidence type="ECO:0000256" key="1">
    <source>
        <dbReference type="SAM" id="MobiDB-lite"/>
    </source>
</evidence>
<feature type="compositionally biased region" description="Polar residues" evidence="1">
    <location>
        <begin position="137"/>
        <end position="151"/>
    </location>
</feature>
<dbReference type="AlphaFoldDB" id="A0AAQ3U5X1"/>
<dbReference type="EMBL" id="CP144751">
    <property type="protein sequence ID" value="WVZ85983.1"/>
    <property type="molecule type" value="Genomic_DNA"/>
</dbReference>
<accession>A0AAQ3U5X1</accession>
<feature type="compositionally biased region" description="Polar residues" evidence="1">
    <location>
        <begin position="162"/>
        <end position="171"/>
    </location>
</feature>
<feature type="region of interest" description="Disordered" evidence="1">
    <location>
        <begin position="137"/>
        <end position="177"/>
    </location>
</feature>
<reference evidence="2 3" key="1">
    <citation type="submission" date="2024-02" db="EMBL/GenBank/DDBJ databases">
        <title>High-quality chromosome-scale genome assembly of Pensacola bahiagrass (Paspalum notatum Flugge var. saurae).</title>
        <authorList>
            <person name="Vega J.M."/>
            <person name="Podio M."/>
            <person name="Orjuela J."/>
            <person name="Siena L.A."/>
            <person name="Pessino S.C."/>
            <person name="Combes M.C."/>
            <person name="Mariac C."/>
            <person name="Albertini E."/>
            <person name="Pupilli F."/>
            <person name="Ortiz J.P.A."/>
            <person name="Leblanc O."/>
        </authorList>
    </citation>
    <scope>NUCLEOTIDE SEQUENCE [LARGE SCALE GENOMIC DNA]</scope>
    <source>
        <strain evidence="2">R1</strain>
        <tissue evidence="2">Leaf</tissue>
    </source>
</reference>
<evidence type="ECO:0000313" key="3">
    <source>
        <dbReference type="Proteomes" id="UP001341281"/>
    </source>
</evidence>
<protein>
    <submittedName>
        <fullName evidence="2">Uncharacterized protein</fullName>
    </submittedName>
</protein>
<evidence type="ECO:0000313" key="2">
    <source>
        <dbReference type="EMBL" id="WVZ85983.1"/>
    </source>
</evidence>